<dbReference type="InParanoid" id="D2V583"/>
<gene>
    <name evidence="1" type="ORF">NAEGRDRAFT_64048</name>
</gene>
<proteinExistence type="predicted"/>
<protein>
    <submittedName>
        <fullName evidence="1">Predicted protein</fullName>
    </submittedName>
</protein>
<keyword evidence="2" id="KW-1185">Reference proteome</keyword>
<name>D2V583_NAEGR</name>
<organism evidence="2">
    <name type="scientific">Naegleria gruberi</name>
    <name type="common">Amoeba</name>
    <dbReference type="NCBI Taxonomy" id="5762"/>
    <lineage>
        <taxon>Eukaryota</taxon>
        <taxon>Discoba</taxon>
        <taxon>Heterolobosea</taxon>
        <taxon>Tetramitia</taxon>
        <taxon>Eutetramitia</taxon>
        <taxon>Vahlkampfiidae</taxon>
        <taxon>Naegleria</taxon>
    </lineage>
</organism>
<dbReference type="EMBL" id="GG738852">
    <property type="protein sequence ID" value="EFC48065.1"/>
    <property type="molecule type" value="Genomic_DNA"/>
</dbReference>
<dbReference type="RefSeq" id="XP_002680809.1">
    <property type="nucleotide sequence ID" value="XM_002680763.1"/>
</dbReference>
<accession>D2V583</accession>
<dbReference type="OrthoDB" id="10268016at2759"/>
<dbReference type="SUPFAM" id="SSF101898">
    <property type="entry name" value="NHL repeat"/>
    <property type="match status" value="1"/>
</dbReference>
<dbReference type="AlphaFoldDB" id="D2V583"/>
<dbReference type="VEuPathDB" id="AmoebaDB:NAEGRDRAFT_64048"/>
<evidence type="ECO:0000313" key="2">
    <source>
        <dbReference type="Proteomes" id="UP000006671"/>
    </source>
</evidence>
<dbReference type="KEGG" id="ngr:NAEGRDRAFT_64048"/>
<dbReference type="Proteomes" id="UP000006671">
    <property type="component" value="Unassembled WGS sequence"/>
</dbReference>
<evidence type="ECO:0000313" key="1">
    <source>
        <dbReference type="EMBL" id="EFC48065.1"/>
    </source>
</evidence>
<dbReference type="InterPro" id="IPR011042">
    <property type="entry name" value="6-blade_b-propeller_TolB-like"/>
</dbReference>
<dbReference type="GeneID" id="8861467"/>
<dbReference type="Gene3D" id="2.120.10.30">
    <property type="entry name" value="TolB, C-terminal domain"/>
    <property type="match status" value="1"/>
</dbReference>
<sequence length="383" mass="44133">MPSLHDETKSESQVIITEDQIHKWTFSKLCTKFSQSTLPWNPFNNLLQEKVPFSNSFKSSKTIYGSGNCSSRPTDFYLPFDVKISLISNLMIVADRENFAIKFFDLNTKESKAVYKLVDQKENMNALCLEYCRFTNKEFLYVSFESKIEKYNLKELVEYSIVNFPIISFGRKKQKPNVTTIPPSIKEISPLWTLTTPQFPLCMVVRYGKYENLLYVASAGIPIISCTTGKVVQYCLERHGDDRKENVIDLPYGIDLIEEEGKACRLAISDNSKKRVAILEEDSNSKVWKFIKYIKDEQNEDDGFLGAVGLIHDKLNGQIICLDQESCRIKVYNKDGNKLIKVVFPQQIQGLNFSFQPRSLDLDYRTGILYVADTFNHIVRLFK</sequence>
<reference evidence="1 2" key="1">
    <citation type="journal article" date="2010" name="Cell">
        <title>The genome of Naegleria gruberi illuminates early eukaryotic versatility.</title>
        <authorList>
            <person name="Fritz-Laylin L.K."/>
            <person name="Prochnik S.E."/>
            <person name="Ginger M.L."/>
            <person name="Dacks J.B."/>
            <person name="Carpenter M.L."/>
            <person name="Field M.C."/>
            <person name="Kuo A."/>
            <person name="Paredez A."/>
            <person name="Chapman J."/>
            <person name="Pham J."/>
            <person name="Shu S."/>
            <person name="Neupane R."/>
            <person name="Cipriano M."/>
            <person name="Mancuso J."/>
            <person name="Tu H."/>
            <person name="Salamov A."/>
            <person name="Lindquist E."/>
            <person name="Shapiro H."/>
            <person name="Lucas S."/>
            <person name="Grigoriev I.V."/>
            <person name="Cande W.Z."/>
            <person name="Fulton C."/>
            <person name="Rokhsar D.S."/>
            <person name="Dawson S.C."/>
        </authorList>
    </citation>
    <scope>NUCLEOTIDE SEQUENCE [LARGE SCALE GENOMIC DNA]</scope>
    <source>
        <strain evidence="1 2">NEG-M</strain>
    </source>
</reference>